<dbReference type="PANTHER" id="PTHR43214">
    <property type="entry name" value="TWO-COMPONENT RESPONSE REGULATOR"/>
    <property type="match status" value="1"/>
</dbReference>
<reference evidence="4" key="1">
    <citation type="journal article" date="2014" name="Int. J. Syst. Evol. Microbiol.">
        <title>Complete genome sequence of Corynebacterium casei LMG S-19264T (=DSM 44701T), isolated from a smear-ripened cheese.</title>
        <authorList>
            <consortium name="US DOE Joint Genome Institute (JGI-PGF)"/>
            <person name="Walter F."/>
            <person name="Albersmeier A."/>
            <person name="Kalinowski J."/>
            <person name="Ruckert C."/>
        </authorList>
    </citation>
    <scope>NUCLEOTIDE SEQUENCE</scope>
    <source>
        <strain evidence="4">CGMCC 1.12160</strain>
    </source>
</reference>
<dbReference type="SUPFAM" id="SSF46894">
    <property type="entry name" value="C-terminal effector domain of the bipartite response regulators"/>
    <property type="match status" value="1"/>
</dbReference>
<feature type="compositionally biased region" description="Low complexity" evidence="2">
    <location>
        <begin position="138"/>
        <end position="156"/>
    </location>
</feature>
<organism evidence="4 5">
    <name type="scientific">Ornithinimicrobium tianjinense</name>
    <dbReference type="NCBI Taxonomy" id="1195761"/>
    <lineage>
        <taxon>Bacteria</taxon>
        <taxon>Bacillati</taxon>
        <taxon>Actinomycetota</taxon>
        <taxon>Actinomycetes</taxon>
        <taxon>Micrococcales</taxon>
        <taxon>Ornithinimicrobiaceae</taxon>
        <taxon>Ornithinimicrobium</taxon>
    </lineage>
</organism>
<dbReference type="CDD" id="cd06170">
    <property type="entry name" value="LuxR_C_like"/>
    <property type="match status" value="1"/>
</dbReference>
<dbReference type="InterPro" id="IPR016032">
    <property type="entry name" value="Sig_transdc_resp-reg_C-effctor"/>
</dbReference>
<keyword evidence="5" id="KW-1185">Reference proteome</keyword>
<dbReference type="PRINTS" id="PR00038">
    <property type="entry name" value="HTHLUXR"/>
</dbReference>
<evidence type="ECO:0000259" key="3">
    <source>
        <dbReference type="PROSITE" id="PS50043"/>
    </source>
</evidence>
<protein>
    <submittedName>
        <fullName evidence="4">DNA-binding response regulator</fullName>
    </submittedName>
</protein>
<dbReference type="PROSITE" id="PS00622">
    <property type="entry name" value="HTH_LUXR_1"/>
    <property type="match status" value="1"/>
</dbReference>
<dbReference type="GO" id="GO:0006355">
    <property type="term" value="P:regulation of DNA-templated transcription"/>
    <property type="evidence" value="ECO:0007669"/>
    <property type="project" value="InterPro"/>
</dbReference>
<dbReference type="GO" id="GO:0003677">
    <property type="term" value="F:DNA binding"/>
    <property type="evidence" value="ECO:0007669"/>
    <property type="project" value="UniProtKB-KW"/>
</dbReference>
<dbReference type="PROSITE" id="PS50043">
    <property type="entry name" value="HTH_LUXR_2"/>
    <property type="match status" value="1"/>
</dbReference>
<feature type="region of interest" description="Disordered" evidence="2">
    <location>
        <begin position="130"/>
        <end position="164"/>
    </location>
</feature>
<gene>
    <name evidence="4" type="ORF">GCM10011366_30460</name>
</gene>
<dbReference type="Proteomes" id="UP000605670">
    <property type="component" value="Unassembled WGS sequence"/>
</dbReference>
<feature type="domain" description="HTH luxR-type" evidence="3">
    <location>
        <begin position="159"/>
        <end position="224"/>
    </location>
</feature>
<dbReference type="Gene3D" id="3.40.50.2300">
    <property type="match status" value="1"/>
</dbReference>
<proteinExistence type="predicted"/>
<name>A0A917F8R5_9MICO</name>
<evidence type="ECO:0000313" key="4">
    <source>
        <dbReference type="EMBL" id="GGF60504.1"/>
    </source>
</evidence>
<dbReference type="InterPro" id="IPR000792">
    <property type="entry name" value="Tscrpt_reg_LuxR_C"/>
</dbReference>
<evidence type="ECO:0000256" key="2">
    <source>
        <dbReference type="SAM" id="MobiDB-lite"/>
    </source>
</evidence>
<dbReference type="EMBL" id="BMEM01000007">
    <property type="protein sequence ID" value="GGF60504.1"/>
    <property type="molecule type" value="Genomic_DNA"/>
</dbReference>
<keyword evidence="1 4" id="KW-0238">DNA-binding</keyword>
<dbReference type="InterPro" id="IPR039420">
    <property type="entry name" value="WalR-like"/>
</dbReference>
<comment type="caution">
    <text evidence="4">The sequence shown here is derived from an EMBL/GenBank/DDBJ whole genome shotgun (WGS) entry which is preliminary data.</text>
</comment>
<sequence length="244" mass="25805">MQVPVSPVRVAISNDYEVVVRGVHAMLAPFPERIEVVELDLNCPPKEPVHVTLYDTFSQARVDSPELASLVGQEHVGAVAVYSWDLDPRQVEVALARGCRAYLDKAMSAQALAHALERVAAGEIVVSRRGSADDQRSADAGGSPASAGSAASAGPGPDWPGRDAGLSAREAEVLTLIVQGLTNEAIAAQTFLSINSVKTYIRSAYRKIGVTRRAQAVLWGIHHGLLPARKRITDPASPASGSVS</sequence>
<dbReference type="SMART" id="SM00421">
    <property type="entry name" value="HTH_LUXR"/>
    <property type="match status" value="1"/>
</dbReference>
<dbReference type="RefSeq" id="WP_188432274.1">
    <property type="nucleotide sequence ID" value="NZ_BAABKH010000004.1"/>
</dbReference>
<accession>A0A917F8R5</accession>
<evidence type="ECO:0000256" key="1">
    <source>
        <dbReference type="ARBA" id="ARBA00023125"/>
    </source>
</evidence>
<reference evidence="4" key="2">
    <citation type="submission" date="2020-09" db="EMBL/GenBank/DDBJ databases">
        <authorList>
            <person name="Sun Q."/>
            <person name="Zhou Y."/>
        </authorList>
    </citation>
    <scope>NUCLEOTIDE SEQUENCE</scope>
    <source>
        <strain evidence="4">CGMCC 1.12160</strain>
    </source>
</reference>
<evidence type="ECO:0000313" key="5">
    <source>
        <dbReference type="Proteomes" id="UP000605670"/>
    </source>
</evidence>
<dbReference type="AlphaFoldDB" id="A0A917F8R5"/>
<dbReference type="Pfam" id="PF00196">
    <property type="entry name" value="GerE"/>
    <property type="match status" value="1"/>
</dbReference>